<dbReference type="PANTHER" id="PTHR33490">
    <property type="entry name" value="BLR5614 PROTEIN-RELATED"/>
    <property type="match status" value="1"/>
</dbReference>
<keyword evidence="5" id="KW-1185">Reference proteome</keyword>
<evidence type="ECO:0000256" key="1">
    <source>
        <dbReference type="SAM" id="MobiDB-lite"/>
    </source>
</evidence>
<keyword evidence="2" id="KW-1133">Transmembrane helix</keyword>
<evidence type="ECO:0000259" key="3">
    <source>
        <dbReference type="SMART" id="SM00460"/>
    </source>
</evidence>
<sequence length="619" mass="69202">MKTLNVTIIVAIALAITFSGVIVMIQEEEGGKEETENEPTGTDNEPGETGVVFKENGVTSLYVDAFGDAEGELVDQLSDSKLADIVKFSVQKMGEDRAELVQVESLRKRMTRYGMEVESATCDVQGVGGEGPLVTTMSWEISNFARREENHWSISFEWVDNLAAARGILAEEKDTWVLVRNTAQNFNIPAVSYRRISHSHIILPKGSQNVQYSVPSEELVTRYGGGTYDKSSISLKRVGDRPHVIENMISVTLSENKITVTTENLLENSRPYRISYQRDTPESWCFLNSIDSVRLDLKYGMGPRKNYWISDVEGNEYRLGLEEILYCTADKIISIVEGEEFSIQIPSFEGVSSWGETDWEASWELLPKEEYVDLAREVRKDWSAGKEIRGPVDTSIGKVGLRNLTYTFTRVLDSYGEGGDLPGEIRFAPSLSWGLSLDGEEISPEIAYFLLSEPDVLTNTPAVENIVSEVRGHCQSRIELPKKLLKWTNKNITYNILSFGATSEEILKSREGKCADFSNVYLALLRSAGIPARRVSGWIVYDPSTWSPPEEMGFVVGKTPDGRPIAGHAWTEVFLPQEGWTPADPTAGRFENLPYEIYLPARQSWMDALGAYETTRGPL</sequence>
<dbReference type="InterPro" id="IPR002931">
    <property type="entry name" value="Transglutaminase-like"/>
</dbReference>
<dbReference type="PANTHER" id="PTHR33490:SF6">
    <property type="entry name" value="SLL1049 PROTEIN"/>
    <property type="match status" value="1"/>
</dbReference>
<comment type="caution">
    <text evidence="4">The sequence shown here is derived from an EMBL/GenBank/DDBJ whole genome shotgun (WGS) entry which is preliminary data.</text>
</comment>
<reference evidence="4 5" key="1">
    <citation type="journal article" date="2016" name="Sci. Rep.">
        <title>Metabolic traits of an uncultured archaeal lineage -MSBL1- from brine pools of the Red Sea.</title>
        <authorList>
            <person name="Mwirichia R."/>
            <person name="Alam I."/>
            <person name="Rashid M."/>
            <person name="Vinu M."/>
            <person name="Ba-Alawi W."/>
            <person name="Anthony Kamau A."/>
            <person name="Kamanda Ngugi D."/>
            <person name="Goker M."/>
            <person name="Klenk H.P."/>
            <person name="Bajic V."/>
            <person name="Stingl U."/>
        </authorList>
    </citation>
    <scope>NUCLEOTIDE SEQUENCE [LARGE SCALE GENOMIC DNA]</scope>
    <source>
        <strain evidence="4">SCGC-AAA259D18</strain>
    </source>
</reference>
<protein>
    <recommendedName>
        <fullName evidence="3">Transglutaminase-like domain-containing protein</fullName>
    </recommendedName>
</protein>
<evidence type="ECO:0000313" key="5">
    <source>
        <dbReference type="Proteomes" id="UP000070195"/>
    </source>
</evidence>
<accession>A0A133UCK2</accession>
<dbReference type="InterPro" id="IPR038765">
    <property type="entry name" value="Papain-like_cys_pep_sf"/>
</dbReference>
<organism evidence="4 5">
    <name type="scientific">candidate division MSBL1 archaeon SCGC-AAA259D18</name>
    <dbReference type="NCBI Taxonomy" id="1698262"/>
    <lineage>
        <taxon>Archaea</taxon>
        <taxon>Methanobacteriati</taxon>
        <taxon>Methanobacteriota</taxon>
        <taxon>candidate division MSBL1</taxon>
    </lineage>
</organism>
<keyword evidence="2" id="KW-0472">Membrane</keyword>
<feature type="transmembrane region" description="Helical" evidence="2">
    <location>
        <begin position="6"/>
        <end position="25"/>
    </location>
</feature>
<name>A0A133UCK2_9EURY</name>
<dbReference type="Pfam" id="PF01841">
    <property type="entry name" value="Transglut_core"/>
    <property type="match status" value="1"/>
</dbReference>
<feature type="region of interest" description="Disordered" evidence="1">
    <location>
        <begin position="29"/>
        <end position="49"/>
    </location>
</feature>
<feature type="domain" description="Transglutaminase-like" evidence="3">
    <location>
        <begin position="506"/>
        <end position="587"/>
    </location>
</feature>
<evidence type="ECO:0000256" key="2">
    <source>
        <dbReference type="SAM" id="Phobius"/>
    </source>
</evidence>
<evidence type="ECO:0000313" key="4">
    <source>
        <dbReference type="EMBL" id="KXA91924.1"/>
    </source>
</evidence>
<gene>
    <name evidence="4" type="ORF">AKJ63_00360</name>
</gene>
<dbReference type="SMART" id="SM00460">
    <property type="entry name" value="TGc"/>
    <property type="match status" value="1"/>
</dbReference>
<dbReference type="SUPFAM" id="SSF54001">
    <property type="entry name" value="Cysteine proteinases"/>
    <property type="match status" value="1"/>
</dbReference>
<dbReference type="EMBL" id="LHXM01000005">
    <property type="protein sequence ID" value="KXA91924.1"/>
    <property type="molecule type" value="Genomic_DNA"/>
</dbReference>
<proteinExistence type="predicted"/>
<dbReference type="AlphaFoldDB" id="A0A133UCK2"/>
<dbReference type="Proteomes" id="UP000070195">
    <property type="component" value="Unassembled WGS sequence"/>
</dbReference>
<dbReference type="Gene3D" id="3.10.620.30">
    <property type="match status" value="1"/>
</dbReference>
<keyword evidence="2" id="KW-0812">Transmembrane</keyword>